<dbReference type="GO" id="GO:0003735">
    <property type="term" value="F:structural constituent of ribosome"/>
    <property type="evidence" value="ECO:0007669"/>
    <property type="project" value="InterPro"/>
</dbReference>
<dbReference type="GO" id="GO:0006412">
    <property type="term" value="P:translation"/>
    <property type="evidence" value="ECO:0007669"/>
    <property type="project" value="InterPro"/>
</dbReference>
<dbReference type="FunFam" id="1.10.287.1480:FF:000001">
    <property type="entry name" value="30S ribosomal protein S14"/>
    <property type="match status" value="1"/>
</dbReference>
<dbReference type="Proteomes" id="UP001344447">
    <property type="component" value="Unassembled WGS sequence"/>
</dbReference>
<evidence type="ECO:0000256" key="2">
    <source>
        <dbReference type="ARBA" id="ARBA00022980"/>
    </source>
</evidence>
<dbReference type="AlphaFoldDB" id="A0AAN7TKE0"/>
<dbReference type="SUPFAM" id="SSF57716">
    <property type="entry name" value="Glucocorticoid receptor-like (DNA-binding domain)"/>
    <property type="match status" value="1"/>
</dbReference>
<sequence length="101" mass="12268">MKIVRKNKKDKERREVYKHAEKMKNMYKMLRRNELLDQETRNYFNMKLIGSTKDSSISRIKNRCIETGRSRGIISAYRISRLRFREYMKLGLISGVKKRSY</sequence>
<keyword evidence="6" id="KW-1185">Reference proteome</keyword>
<dbReference type="PANTHER" id="PTHR19836:SF19">
    <property type="entry name" value="SMALL RIBOSOMAL SUBUNIT PROTEIN US14M"/>
    <property type="match status" value="1"/>
</dbReference>
<comment type="caution">
    <text evidence="5">The sequence shown here is derived from an EMBL/GenBank/DDBJ whole genome shotgun (WGS) entry which is preliminary data.</text>
</comment>
<dbReference type="PANTHER" id="PTHR19836">
    <property type="entry name" value="30S RIBOSOMAL PROTEIN S14"/>
    <property type="match status" value="1"/>
</dbReference>
<dbReference type="GO" id="GO:0005763">
    <property type="term" value="C:mitochondrial small ribosomal subunit"/>
    <property type="evidence" value="ECO:0007669"/>
    <property type="project" value="TreeGrafter"/>
</dbReference>
<organism evidence="5 6">
    <name type="scientific">Dictyostelium firmibasis</name>
    <dbReference type="NCBI Taxonomy" id="79012"/>
    <lineage>
        <taxon>Eukaryota</taxon>
        <taxon>Amoebozoa</taxon>
        <taxon>Evosea</taxon>
        <taxon>Eumycetozoa</taxon>
        <taxon>Dictyostelia</taxon>
        <taxon>Dictyosteliales</taxon>
        <taxon>Dictyosteliaceae</taxon>
        <taxon>Dictyostelium</taxon>
    </lineage>
</organism>
<evidence type="ECO:0000313" key="5">
    <source>
        <dbReference type="EMBL" id="KAK5574394.1"/>
    </source>
</evidence>
<keyword evidence="2" id="KW-0689">Ribosomal protein</keyword>
<evidence type="ECO:0000256" key="1">
    <source>
        <dbReference type="ARBA" id="ARBA00009083"/>
    </source>
</evidence>
<dbReference type="EMBL" id="JAVFKY010000009">
    <property type="protein sequence ID" value="KAK5574394.1"/>
    <property type="molecule type" value="Genomic_DNA"/>
</dbReference>
<reference evidence="5 6" key="1">
    <citation type="submission" date="2023-11" db="EMBL/GenBank/DDBJ databases">
        <title>Dfirmibasis_genome.</title>
        <authorList>
            <person name="Edelbroek B."/>
            <person name="Kjellin J."/>
            <person name="Jerlstrom-Hultqvist J."/>
            <person name="Soderbom F."/>
        </authorList>
    </citation>
    <scope>NUCLEOTIDE SEQUENCE [LARGE SCALE GENOMIC DNA]</scope>
    <source>
        <strain evidence="5 6">TNS-C-14</strain>
    </source>
</reference>
<evidence type="ECO:0008006" key="7">
    <source>
        <dbReference type="Google" id="ProtNLM"/>
    </source>
</evidence>
<geneLocation type="mitochondrion" evidence="5"/>
<dbReference type="Pfam" id="PF00253">
    <property type="entry name" value="Ribosomal_S14"/>
    <property type="match status" value="1"/>
</dbReference>
<gene>
    <name evidence="5" type="ORF">RB653_011173</name>
</gene>
<evidence type="ECO:0000313" key="6">
    <source>
        <dbReference type="Proteomes" id="UP001344447"/>
    </source>
</evidence>
<evidence type="ECO:0000256" key="4">
    <source>
        <dbReference type="ARBA" id="ARBA00063075"/>
    </source>
</evidence>
<comment type="subunit">
    <text evidence="4">Component of the mitochondrial ribosome small subunit (28S) which comprises a 12S rRNA and about 30 distinct proteins. Interacts with LIAT1.</text>
</comment>
<keyword evidence="3" id="KW-0687">Ribonucleoprotein</keyword>
<evidence type="ECO:0000256" key="3">
    <source>
        <dbReference type="ARBA" id="ARBA00023274"/>
    </source>
</evidence>
<accession>A0AAN7TKE0</accession>
<dbReference type="Gene3D" id="1.10.287.1480">
    <property type="match status" value="1"/>
</dbReference>
<comment type="similarity">
    <text evidence="1">Belongs to the universal ribosomal protein uS14 family.</text>
</comment>
<proteinExistence type="inferred from homology"/>
<protein>
    <recommendedName>
        <fullName evidence="7">Ribosomal protein S14</fullName>
    </recommendedName>
</protein>
<keyword evidence="5" id="KW-0496">Mitochondrion</keyword>
<name>A0AAN7TKE0_9MYCE</name>
<dbReference type="InterPro" id="IPR001209">
    <property type="entry name" value="Ribosomal_uS14"/>
</dbReference>